<name>R9IB77_9BACT</name>
<organism evidence="1 2">
    <name type="scientific">Phocaeicola sartorii</name>
    <dbReference type="NCBI Taxonomy" id="671267"/>
    <lineage>
        <taxon>Bacteria</taxon>
        <taxon>Pseudomonadati</taxon>
        <taxon>Bacteroidota</taxon>
        <taxon>Bacteroidia</taxon>
        <taxon>Bacteroidales</taxon>
        <taxon>Bacteroidaceae</taxon>
        <taxon>Phocaeicola</taxon>
    </lineage>
</organism>
<dbReference type="PROSITE" id="PS51257">
    <property type="entry name" value="PROKAR_LIPOPROTEIN"/>
    <property type="match status" value="1"/>
</dbReference>
<dbReference type="EMBL" id="ASSP01000006">
    <property type="protein sequence ID" value="EOS14761.1"/>
    <property type="molecule type" value="Genomic_DNA"/>
</dbReference>
<protein>
    <submittedName>
        <fullName evidence="1">Uncharacterized protein</fullName>
    </submittedName>
</protein>
<sequence length="171" mass="19087">MKSYIGRMMLICLFSIVWGGCSKEDDFELPSFAQAVGKYEGNYVAYKNGDVINEGEAAVTADLTSEEARPIALQSFGLCVETQIIDFNLNCRINQDENGYSWREEKVATIPGVIGFYEYKSVISGKLDGRTLSFVWNRIISNANSSSAVRVVFNGKKVEHEYTLSGLFISY</sequence>
<keyword evidence="2" id="KW-1185">Reference proteome</keyword>
<evidence type="ECO:0000313" key="1">
    <source>
        <dbReference type="EMBL" id="EOS14761.1"/>
    </source>
</evidence>
<accession>R9IB77</accession>
<dbReference type="AlphaFoldDB" id="R9IB77"/>
<dbReference type="HOGENOM" id="CLU_1559893_0_0_10"/>
<comment type="caution">
    <text evidence="1">The sequence shown here is derived from an EMBL/GenBank/DDBJ whole genome shotgun (WGS) entry which is preliminary data.</text>
</comment>
<dbReference type="GeneID" id="82155802"/>
<evidence type="ECO:0000313" key="2">
    <source>
        <dbReference type="Proteomes" id="UP000014200"/>
    </source>
</evidence>
<dbReference type="Proteomes" id="UP000014200">
    <property type="component" value="Unassembled WGS sequence"/>
</dbReference>
<gene>
    <name evidence="1" type="ORF">C802_00769</name>
</gene>
<reference evidence="1 2" key="1">
    <citation type="submission" date="2013-04" db="EMBL/GenBank/DDBJ databases">
        <title>The Genome Sequence of Bacteroides massiliensis dnLKV3.</title>
        <authorList>
            <consortium name="The Broad Institute Genomics Platform"/>
            <consortium name="The Broad Institute Genome Sequencing Center for Infectious Disease"/>
            <person name="Earl A."/>
            <person name="Xavier R."/>
            <person name="Kuhn K."/>
            <person name="Stappenbeck T."/>
            <person name="Walker B."/>
            <person name="Young S."/>
            <person name="Zeng Q."/>
            <person name="Gargeya S."/>
            <person name="Fitzgerald M."/>
            <person name="Haas B."/>
            <person name="Abouelleil A."/>
            <person name="Allen A.W."/>
            <person name="Alvarado L."/>
            <person name="Arachchi H.M."/>
            <person name="Berlin A.M."/>
            <person name="Chapman S.B."/>
            <person name="Gainer-Dewar J."/>
            <person name="Goldberg J."/>
            <person name="Griggs A."/>
            <person name="Gujja S."/>
            <person name="Hansen M."/>
            <person name="Howarth C."/>
            <person name="Imamovic A."/>
            <person name="Ireland A."/>
            <person name="Larimer J."/>
            <person name="McCowan C."/>
            <person name="Murphy C."/>
            <person name="Pearson M."/>
            <person name="Poon T.W."/>
            <person name="Priest M."/>
            <person name="Roberts A."/>
            <person name="Saif S."/>
            <person name="Shea T."/>
            <person name="Sisk P."/>
            <person name="Sykes S."/>
            <person name="Wortman J."/>
            <person name="Nusbaum C."/>
            <person name="Birren B."/>
        </authorList>
    </citation>
    <scope>NUCLEOTIDE SEQUENCE [LARGE SCALE GENOMIC DNA]</scope>
    <source>
        <strain evidence="2">dnLKV3</strain>
    </source>
</reference>
<proteinExistence type="predicted"/>
<dbReference type="RefSeq" id="WP_016275241.1">
    <property type="nucleotide sequence ID" value="NZ_JABVZU010000003.1"/>
</dbReference>
<dbReference type="PATRIC" id="fig|1235788.3.peg.776"/>